<proteinExistence type="predicted"/>
<dbReference type="EMBL" id="JACXVP010000002">
    <property type="protein sequence ID" value="KAG5621033.1"/>
    <property type="molecule type" value="Genomic_DNA"/>
</dbReference>
<evidence type="ECO:0000313" key="2">
    <source>
        <dbReference type="Proteomes" id="UP000824120"/>
    </source>
</evidence>
<dbReference type="Proteomes" id="UP000824120">
    <property type="component" value="Chromosome 2"/>
</dbReference>
<keyword evidence="2" id="KW-1185">Reference proteome</keyword>
<reference evidence="1 2" key="1">
    <citation type="submission" date="2020-09" db="EMBL/GenBank/DDBJ databases">
        <title>De no assembly of potato wild relative species, Solanum commersonii.</title>
        <authorList>
            <person name="Cho K."/>
        </authorList>
    </citation>
    <scope>NUCLEOTIDE SEQUENCE [LARGE SCALE GENOMIC DNA]</scope>
    <source>
        <strain evidence="1">LZ3.2</strain>
        <tissue evidence="1">Leaf</tissue>
    </source>
</reference>
<comment type="caution">
    <text evidence="1">The sequence shown here is derived from an EMBL/GenBank/DDBJ whole genome shotgun (WGS) entry which is preliminary data.</text>
</comment>
<accession>A0A9J6A971</accession>
<organism evidence="1 2">
    <name type="scientific">Solanum commersonii</name>
    <name type="common">Commerson's wild potato</name>
    <name type="synonym">Commerson's nightshade</name>
    <dbReference type="NCBI Taxonomy" id="4109"/>
    <lineage>
        <taxon>Eukaryota</taxon>
        <taxon>Viridiplantae</taxon>
        <taxon>Streptophyta</taxon>
        <taxon>Embryophyta</taxon>
        <taxon>Tracheophyta</taxon>
        <taxon>Spermatophyta</taxon>
        <taxon>Magnoliopsida</taxon>
        <taxon>eudicotyledons</taxon>
        <taxon>Gunneridae</taxon>
        <taxon>Pentapetalae</taxon>
        <taxon>asterids</taxon>
        <taxon>lamiids</taxon>
        <taxon>Solanales</taxon>
        <taxon>Solanaceae</taxon>
        <taxon>Solanoideae</taxon>
        <taxon>Solaneae</taxon>
        <taxon>Solanum</taxon>
    </lineage>
</organism>
<dbReference type="OrthoDB" id="1293639at2759"/>
<name>A0A9J6A971_SOLCO</name>
<dbReference type="AlphaFoldDB" id="A0A9J6A971"/>
<gene>
    <name evidence="1" type="ORF">H5410_006251</name>
</gene>
<sequence length="149" mass="17459">MKEGLMFIANIKKTEPLKVRRCRHNLWNVGARSSFVGKKTHLLERRPICCIVHQFEQIRRRNGWPMGSDNKDDICCDLELDYVIKFLPYTTAWELLIDIVQRIVSYSLKDLMRVKLRVLNQVANEPSLYQKVILLSILVFIWPCSVGVI</sequence>
<protein>
    <submittedName>
        <fullName evidence="1">Uncharacterized protein</fullName>
    </submittedName>
</protein>
<evidence type="ECO:0000313" key="1">
    <source>
        <dbReference type="EMBL" id="KAG5621033.1"/>
    </source>
</evidence>